<dbReference type="Pfam" id="PF13975">
    <property type="entry name" value="gag-asp_proteas"/>
    <property type="match status" value="1"/>
</dbReference>
<keyword evidence="3" id="KW-1185">Reference proteome</keyword>
<dbReference type="CDD" id="cd00303">
    <property type="entry name" value="retropepsin_like"/>
    <property type="match status" value="1"/>
</dbReference>
<dbReference type="SUPFAM" id="SSF50630">
    <property type="entry name" value="Acid proteases"/>
    <property type="match status" value="1"/>
</dbReference>
<evidence type="ECO:0000256" key="1">
    <source>
        <dbReference type="SAM" id="MobiDB-lite"/>
    </source>
</evidence>
<gene>
    <name evidence="2" type="ORF">RJ640_003404</name>
</gene>
<feature type="compositionally biased region" description="Basic and acidic residues" evidence="1">
    <location>
        <begin position="119"/>
        <end position="134"/>
    </location>
</feature>
<accession>A0AA88RXN8</accession>
<organism evidence="2 3">
    <name type="scientific">Escallonia rubra</name>
    <dbReference type="NCBI Taxonomy" id="112253"/>
    <lineage>
        <taxon>Eukaryota</taxon>
        <taxon>Viridiplantae</taxon>
        <taxon>Streptophyta</taxon>
        <taxon>Embryophyta</taxon>
        <taxon>Tracheophyta</taxon>
        <taxon>Spermatophyta</taxon>
        <taxon>Magnoliopsida</taxon>
        <taxon>eudicotyledons</taxon>
        <taxon>Gunneridae</taxon>
        <taxon>Pentapetalae</taxon>
        <taxon>asterids</taxon>
        <taxon>campanulids</taxon>
        <taxon>Escalloniales</taxon>
        <taxon>Escalloniaceae</taxon>
        <taxon>Escallonia</taxon>
    </lineage>
</organism>
<evidence type="ECO:0000313" key="3">
    <source>
        <dbReference type="Proteomes" id="UP001187471"/>
    </source>
</evidence>
<dbReference type="Proteomes" id="UP001187471">
    <property type="component" value="Unassembled WGS sequence"/>
</dbReference>
<name>A0AA88RXN8_9ASTE</name>
<feature type="region of interest" description="Disordered" evidence="1">
    <location>
        <begin position="111"/>
        <end position="136"/>
    </location>
</feature>
<reference evidence="2" key="1">
    <citation type="submission" date="2022-12" db="EMBL/GenBank/DDBJ databases">
        <title>Draft genome assemblies for two species of Escallonia (Escalloniales).</title>
        <authorList>
            <person name="Chanderbali A."/>
            <person name="Dervinis C."/>
            <person name="Anghel I."/>
            <person name="Soltis D."/>
            <person name="Soltis P."/>
            <person name="Zapata F."/>
        </authorList>
    </citation>
    <scope>NUCLEOTIDE SEQUENCE</scope>
    <source>
        <strain evidence="2">UCBG92.1500</strain>
        <tissue evidence="2">Leaf</tissue>
    </source>
</reference>
<dbReference type="CDD" id="cd09272">
    <property type="entry name" value="RNase_HI_RT_Ty1"/>
    <property type="match status" value="1"/>
</dbReference>
<dbReference type="PANTHER" id="PTHR12917:SF18">
    <property type="entry name" value="DNA DAMAGE-INDUCIBLE PROTEIN 1-LIKE"/>
    <property type="match status" value="1"/>
</dbReference>
<protein>
    <submittedName>
        <fullName evidence="2">Uncharacterized protein</fullName>
    </submittedName>
</protein>
<comment type="caution">
    <text evidence="2">The sequence shown here is derived from an EMBL/GenBank/DDBJ whole genome shotgun (WGS) entry which is preliminary data.</text>
</comment>
<dbReference type="AlphaFoldDB" id="A0AA88RXN8"/>
<dbReference type="InterPro" id="IPR021109">
    <property type="entry name" value="Peptidase_aspartic_dom_sf"/>
</dbReference>
<proteinExistence type="predicted"/>
<evidence type="ECO:0000313" key="2">
    <source>
        <dbReference type="EMBL" id="KAK2987926.1"/>
    </source>
</evidence>
<dbReference type="Gene3D" id="2.40.70.10">
    <property type="entry name" value="Acid Proteases"/>
    <property type="match status" value="1"/>
</dbReference>
<dbReference type="PANTHER" id="PTHR12917">
    <property type="entry name" value="ASPARTYL PROTEASE DDI-RELATED"/>
    <property type="match status" value="1"/>
</dbReference>
<sequence>MANSKERIDALEAQMTDMCKSDHHAPGILKQFSFCLDALEENLEATDNARNADSMDWESKFQDLQDRVELLSQAVVNILAGGMEHSLRPRVPEPKSYGGARDAKELEKFLFDNPEEDLSGEKPKDTPPKKKGDVPGKGLMYVDIKVNRKATRAMVDTGAIHNYIYGTEVERVGLTLEKGCGRVKAISSAAQPVAGIDRSVLIKVGPNKGRTNFSVVTMDDFKLILGLEFLRDTDKETSEDDDVSQLCFMANDDHSDKNGGLVTFGDNSNGKIIGKGKIGTGSISIDNVSLVDGLKFNLISISQLINSGHKVQFEGDQCLISHALDGGHVHIDLIKKLLSKELVRGLPKLKFFKDKVCDACQYGCLVDCKSTSGTCQFLGDALVSWHSKKQTYVALSTAESEYVAVGSCCAQARWQELLAEFNLKLEYMGGSTNSVGDALNRRAELDQLALTAMDAIFRIDSRVAINIGKKIKKALTKDSVAQQLLKLVESGKTRQFWEEDGLLMTKGRRAYVLRVDDLRRTLTRECHDTL</sequence>
<dbReference type="EMBL" id="JAVXUO010000923">
    <property type="protein sequence ID" value="KAK2987926.1"/>
    <property type="molecule type" value="Genomic_DNA"/>
</dbReference>